<dbReference type="AlphaFoldDB" id="A0A4Y2RDC8"/>
<sequence>MTRTTPQLAHPLQTFRIYKYCLYHFIVSNKRWGGSLPAGLRLALQPSWVGQASVGIFAPHRREDVWHPTYVLARNKPNTRRIFGGIGFRT</sequence>
<name>A0A4Y2RDC8_ARAVE</name>
<dbReference type="EMBL" id="BGPR01144234">
    <property type="protein sequence ID" value="GBN73747.1"/>
    <property type="molecule type" value="Genomic_DNA"/>
</dbReference>
<dbReference type="Proteomes" id="UP000499080">
    <property type="component" value="Unassembled WGS sequence"/>
</dbReference>
<proteinExistence type="predicted"/>
<keyword evidence="2" id="KW-1185">Reference proteome</keyword>
<organism evidence="1 2">
    <name type="scientific">Araneus ventricosus</name>
    <name type="common">Orbweaver spider</name>
    <name type="synonym">Epeira ventricosa</name>
    <dbReference type="NCBI Taxonomy" id="182803"/>
    <lineage>
        <taxon>Eukaryota</taxon>
        <taxon>Metazoa</taxon>
        <taxon>Ecdysozoa</taxon>
        <taxon>Arthropoda</taxon>
        <taxon>Chelicerata</taxon>
        <taxon>Arachnida</taxon>
        <taxon>Araneae</taxon>
        <taxon>Araneomorphae</taxon>
        <taxon>Entelegynae</taxon>
        <taxon>Araneoidea</taxon>
        <taxon>Araneidae</taxon>
        <taxon>Araneus</taxon>
    </lineage>
</organism>
<gene>
    <name evidence="1" type="ORF">AVEN_212365_1</name>
</gene>
<comment type="caution">
    <text evidence="1">The sequence shown here is derived from an EMBL/GenBank/DDBJ whole genome shotgun (WGS) entry which is preliminary data.</text>
</comment>
<protein>
    <submittedName>
        <fullName evidence="1">Uncharacterized protein</fullName>
    </submittedName>
</protein>
<accession>A0A4Y2RDC8</accession>
<evidence type="ECO:0000313" key="2">
    <source>
        <dbReference type="Proteomes" id="UP000499080"/>
    </source>
</evidence>
<reference evidence="1 2" key="1">
    <citation type="journal article" date="2019" name="Sci. Rep.">
        <title>Orb-weaving spider Araneus ventricosus genome elucidates the spidroin gene catalogue.</title>
        <authorList>
            <person name="Kono N."/>
            <person name="Nakamura H."/>
            <person name="Ohtoshi R."/>
            <person name="Moran D.A.P."/>
            <person name="Shinohara A."/>
            <person name="Yoshida Y."/>
            <person name="Fujiwara M."/>
            <person name="Mori M."/>
            <person name="Tomita M."/>
            <person name="Arakawa K."/>
        </authorList>
    </citation>
    <scope>NUCLEOTIDE SEQUENCE [LARGE SCALE GENOMIC DNA]</scope>
</reference>
<evidence type="ECO:0000313" key="1">
    <source>
        <dbReference type="EMBL" id="GBN73747.1"/>
    </source>
</evidence>